<comment type="pathway">
    <text evidence="7">Isoprenoid biosynthesis; isopentenyl diphosphate biosynthesis via DXP pathway; isopentenyl diphosphate from 1-deoxy-D-xylulose 5-phosphate: step 6/6.</text>
</comment>
<dbReference type="EMBL" id="CP044016">
    <property type="protein sequence ID" value="QES87891.1"/>
    <property type="molecule type" value="Genomic_DNA"/>
</dbReference>
<dbReference type="GO" id="GO:0050992">
    <property type="term" value="P:dimethylallyl diphosphate biosynthetic process"/>
    <property type="evidence" value="ECO:0007669"/>
    <property type="project" value="InterPro"/>
</dbReference>
<dbReference type="NCBIfam" id="TIGR00216">
    <property type="entry name" value="ispH_lytB"/>
    <property type="match status" value="1"/>
</dbReference>
<dbReference type="GO" id="GO:0046872">
    <property type="term" value="F:metal ion binding"/>
    <property type="evidence" value="ECO:0007669"/>
    <property type="project" value="UniProtKB-KW"/>
</dbReference>
<dbReference type="Pfam" id="PF02401">
    <property type="entry name" value="LYTB"/>
    <property type="match status" value="1"/>
</dbReference>
<comment type="cofactor">
    <cofactor evidence="1">
        <name>[4Fe-4S] cluster</name>
        <dbReference type="ChEBI" id="CHEBI:49883"/>
    </cofactor>
</comment>
<dbReference type="GO" id="GO:0051539">
    <property type="term" value="F:4 iron, 4 sulfur cluster binding"/>
    <property type="evidence" value="ECO:0007669"/>
    <property type="project" value="UniProtKB-KW"/>
</dbReference>
<dbReference type="RefSeq" id="WP_131328778.1">
    <property type="nucleotide sequence ID" value="NZ_CP044016.1"/>
</dbReference>
<evidence type="ECO:0000256" key="5">
    <source>
        <dbReference type="ARBA" id="ARBA00023004"/>
    </source>
</evidence>
<dbReference type="GO" id="GO:0051745">
    <property type="term" value="F:4-hydroxy-3-methylbut-2-enyl diphosphate reductase activity"/>
    <property type="evidence" value="ECO:0007669"/>
    <property type="project" value="UniProtKB-EC"/>
</dbReference>
<keyword evidence="6" id="KW-0411">Iron-sulfur</keyword>
<keyword evidence="5" id="KW-0408">Iron</keyword>
<accession>A0A5P2G8N9</accession>
<evidence type="ECO:0000256" key="6">
    <source>
        <dbReference type="ARBA" id="ARBA00023014"/>
    </source>
</evidence>
<dbReference type="PANTHER" id="PTHR31619:SF5">
    <property type="entry name" value="4-HYDROXY-3-METHYLBUT-2-ENYL DIPHOSPHATE REDUCTASE, CHLOROPLASTIC"/>
    <property type="match status" value="1"/>
</dbReference>
<dbReference type="InterPro" id="IPR003451">
    <property type="entry name" value="LytB/IspH"/>
</dbReference>
<keyword evidence="4 9" id="KW-0560">Oxidoreductase</keyword>
<evidence type="ECO:0000256" key="2">
    <source>
        <dbReference type="ARBA" id="ARBA00022485"/>
    </source>
</evidence>
<dbReference type="OrthoDB" id="9777362at2"/>
<gene>
    <name evidence="9" type="ORF">E0W69_004170</name>
</gene>
<evidence type="ECO:0000256" key="8">
    <source>
        <dbReference type="ARBA" id="ARBA00046314"/>
    </source>
</evidence>
<keyword evidence="2" id="KW-0004">4Fe-4S</keyword>
<dbReference type="Gene3D" id="3.40.50.11270">
    <property type="match status" value="1"/>
</dbReference>
<evidence type="ECO:0000256" key="7">
    <source>
        <dbReference type="ARBA" id="ARBA00046313"/>
    </source>
</evidence>
<dbReference type="Gene3D" id="3.40.1010.20">
    <property type="entry name" value="4-hydroxy-3-methylbut-2-enyl diphosphate reductase, catalytic domain"/>
    <property type="match status" value="2"/>
</dbReference>
<protein>
    <submittedName>
        <fullName evidence="9">4-hydroxy-3-methylbut-2-enyl diphosphate reductase</fullName>
        <ecNumber evidence="9">1.17.7.4</ecNumber>
    </submittedName>
</protein>
<sequence>MKKFEVPNIYRSALISNIKSSRSRLDKMKKDFSPTLLELGSLKIYLARHFGFCYGVENAIDIAFRTIRENKGKRIFLLSEMIHNPQVNADLEAEGVQFLQDTYGNQLIDFDNLKKDDVVLIPAFGTTLEIEEKLASIGIQTEKFNTTCPFVEKVWNRSGQIAEKGYSIIVHGKPKHEETRATFSHASDKTPTLILNNFKDAQDLAKFITGESPANEFYERFRNCYSEGFDVNNDLKKIGVVNQTTQLASDTLEIVNFLRSVYKSHYQLDDSNIQTRFADTRDTLCYATNDNQSAVQGLMEESKDADFALVVGGYKSSNTSHLVEICEKSLPTYFINSADKLLSKQSIVSCNWKTKEEFTTENYIDLHKETIKVLITSGASCPDAIVEEVVYKLASFFNVEPLLENLETTFLNN</sequence>
<dbReference type="AlphaFoldDB" id="A0A5P2G8N9"/>
<dbReference type="CDD" id="cd13944">
    <property type="entry name" value="lytB_ispH"/>
    <property type="match status" value="1"/>
</dbReference>
<keyword evidence="10" id="KW-1185">Reference proteome</keyword>
<evidence type="ECO:0000313" key="10">
    <source>
        <dbReference type="Proteomes" id="UP000292424"/>
    </source>
</evidence>
<evidence type="ECO:0000313" key="9">
    <source>
        <dbReference type="EMBL" id="QES87891.1"/>
    </source>
</evidence>
<dbReference type="KEGG" id="arac:E0W69_004170"/>
<dbReference type="EC" id="1.17.7.4" evidence="9"/>
<name>A0A5P2G8N9_9BACT</name>
<dbReference type="GO" id="GO:0019288">
    <property type="term" value="P:isopentenyl diphosphate biosynthetic process, methylerythritol 4-phosphate pathway"/>
    <property type="evidence" value="ECO:0007669"/>
    <property type="project" value="InterPro"/>
</dbReference>
<dbReference type="NCBIfam" id="NF009911">
    <property type="entry name" value="PRK13371.1"/>
    <property type="match status" value="1"/>
</dbReference>
<comment type="pathway">
    <text evidence="8">Isoprenoid biosynthesis; dimethylallyl diphosphate biosynthesis; dimethylallyl diphosphate from (2E)-4-hydroxy-3-methylbutenyl diphosphate: step 1/1.</text>
</comment>
<proteinExistence type="predicted"/>
<reference evidence="9 10" key="1">
    <citation type="submission" date="2019-09" db="EMBL/GenBank/DDBJ databases">
        <title>Complete genome sequence of Arachidicoccus sp. B3-10 isolated from apple orchard soil.</title>
        <authorList>
            <person name="Kim H.S."/>
            <person name="Han K.-I."/>
            <person name="Suh M.K."/>
            <person name="Lee K.C."/>
            <person name="Eom M.K."/>
            <person name="Kim J.-S."/>
            <person name="Kang S.W."/>
            <person name="Sin Y."/>
            <person name="Lee J.-S."/>
        </authorList>
    </citation>
    <scope>NUCLEOTIDE SEQUENCE [LARGE SCALE GENOMIC DNA]</scope>
    <source>
        <strain evidence="9 10">B3-10</strain>
    </source>
</reference>
<evidence type="ECO:0000256" key="4">
    <source>
        <dbReference type="ARBA" id="ARBA00023002"/>
    </source>
</evidence>
<evidence type="ECO:0000256" key="3">
    <source>
        <dbReference type="ARBA" id="ARBA00022723"/>
    </source>
</evidence>
<dbReference type="PANTHER" id="PTHR31619">
    <property type="entry name" value="4-HYDROXY-3-METHYLBUT-2-ENYL DIPHOSPHATE REDUCTASE, CHLOROPLASTIC"/>
    <property type="match status" value="1"/>
</dbReference>
<organism evidence="9 10">
    <name type="scientific">Rhizosphaericola mali</name>
    <dbReference type="NCBI Taxonomy" id="2545455"/>
    <lineage>
        <taxon>Bacteria</taxon>
        <taxon>Pseudomonadati</taxon>
        <taxon>Bacteroidota</taxon>
        <taxon>Chitinophagia</taxon>
        <taxon>Chitinophagales</taxon>
        <taxon>Chitinophagaceae</taxon>
        <taxon>Rhizosphaericola</taxon>
    </lineage>
</organism>
<evidence type="ECO:0000256" key="1">
    <source>
        <dbReference type="ARBA" id="ARBA00001966"/>
    </source>
</evidence>
<dbReference type="Proteomes" id="UP000292424">
    <property type="component" value="Chromosome"/>
</dbReference>
<keyword evidence="3" id="KW-0479">Metal-binding</keyword>